<evidence type="ECO:0000256" key="5">
    <source>
        <dbReference type="ARBA" id="ARBA00022691"/>
    </source>
</evidence>
<feature type="compositionally biased region" description="Low complexity" evidence="7">
    <location>
        <begin position="21"/>
        <end position="34"/>
    </location>
</feature>
<dbReference type="PANTHER" id="PTHR20426:SF0">
    <property type="entry name" value="18S RRNA AMINOCARBOXYPROPYLTRANSFERASE"/>
    <property type="match status" value="1"/>
</dbReference>
<proteinExistence type="inferred from homology"/>
<evidence type="ECO:0000256" key="1">
    <source>
        <dbReference type="ARBA" id="ARBA00022490"/>
    </source>
</evidence>
<comment type="similarity">
    <text evidence="6">Belongs to the TDD superfamily. TSR3 family.</text>
</comment>
<dbReference type="GO" id="GO:0106388">
    <property type="term" value="F:rRNA small subunit aminocarboxypropyltransferase activity"/>
    <property type="evidence" value="ECO:0007669"/>
    <property type="project" value="UniProtKB-EC"/>
</dbReference>
<dbReference type="InterPro" id="IPR007177">
    <property type="entry name" value="Tsr3_C"/>
</dbReference>
<keyword evidence="1" id="KW-0963">Cytoplasm</keyword>
<feature type="domain" description="RNase L inhibitor RLI-like possible metal-binding" evidence="9">
    <location>
        <begin position="45"/>
        <end position="78"/>
    </location>
</feature>
<feature type="compositionally biased region" description="Basic and acidic residues" evidence="7">
    <location>
        <begin position="212"/>
        <end position="224"/>
    </location>
</feature>
<dbReference type="InterPro" id="IPR007209">
    <property type="entry name" value="RNaseL-inhib-like_metal-bd_dom"/>
</dbReference>
<comment type="caution">
    <text evidence="6">Lacks conserved residue(s) required for the propagation of feature annotation.</text>
</comment>
<dbReference type="GO" id="GO:1904047">
    <property type="term" value="F:S-adenosyl-L-methionine binding"/>
    <property type="evidence" value="ECO:0007669"/>
    <property type="project" value="UniProtKB-UniRule"/>
</dbReference>
<feature type="binding site" evidence="6">
    <location>
        <position position="60"/>
    </location>
    <ligand>
        <name>S-adenosyl-L-methionine</name>
        <dbReference type="ChEBI" id="CHEBI:59789"/>
    </ligand>
</feature>
<evidence type="ECO:0000313" key="11">
    <source>
        <dbReference type="Proteomes" id="UP000271098"/>
    </source>
</evidence>
<gene>
    <name evidence="10" type="ORF">GPUH_LOCUS12481</name>
</gene>
<evidence type="ECO:0000256" key="6">
    <source>
        <dbReference type="HAMAP-Rule" id="MF_03146"/>
    </source>
</evidence>
<keyword evidence="5 6" id="KW-0949">S-adenosyl-L-methionine</keyword>
<evidence type="ECO:0000256" key="4">
    <source>
        <dbReference type="ARBA" id="ARBA00022679"/>
    </source>
</evidence>
<evidence type="ECO:0000313" key="12">
    <source>
        <dbReference type="WBParaSite" id="GPUH_0001249501-mRNA-1"/>
    </source>
</evidence>
<dbReference type="Pfam" id="PF04034">
    <property type="entry name" value="Ribo_biogen_C"/>
    <property type="match status" value="1"/>
</dbReference>
<feature type="region of interest" description="Disordered" evidence="7">
    <location>
        <begin position="212"/>
        <end position="242"/>
    </location>
</feature>
<sequence>MSGCAEEVICSRGGTAPKRASSSGESSSSSTGTTDCGAGQLPPLRLGMFDFKQCDPKRCTGRKLMRHGLVKVIKIGSKFGGLVLSPSANRTLSAADRSFVLAGGLAVVDCSWNQVDGTPLHRIKAAHHRLLPFLVAANPVNFGKPCQLSCVEALAAGLCIIGLKSKAVPLLDKFSWGMNFLKLNEELLSVYASCKTGAEVIAKQNAYVEEMQRQASEMKQRPMDLPESTSETESSDEAVCQY</sequence>
<feature type="domain" description="16S/18S rRNA aminocarboxypropyltransferase Tsr3 C-terminal" evidence="8">
    <location>
        <begin position="82"/>
        <end position="208"/>
    </location>
</feature>
<feature type="binding site" evidence="6">
    <location>
        <position position="108"/>
    </location>
    <ligand>
        <name>S-adenosyl-L-methionine</name>
        <dbReference type="ChEBI" id="CHEBI:59789"/>
    </ligand>
</feature>
<accession>A0A183DUU0</accession>
<keyword evidence="2 6" id="KW-0690">Ribosome biogenesis</keyword>
<feature type="binding site" evidence="6">
    <location>
        <position position="131"/>
    </location>
    <ligand>
        <name>S-adenosyl-L-methionine</name>
        <dbReference type="ChEBI" id="CHEBI:59789"/>
    </ligand>
</feature>
<feature type="region of interest" description="Disordered" evidence="7">
    <location>
        <begin position="14"/>
        <end position="35"/>
    </location>
</feature>
<dbReference type="OrthoDB" id="10262062at2759"/>
<keyword evidence="11" id="KW-1185">Reference proteome</keyword>
<evidence type="ECO:0000259" key="9">
    <source>
        <dbReference type="Pfam" id="PF04068"/>
    </source>
</evidence>
<reference evidence="10 11" key="2">
    <citation type="submission" date="2018-11" db="EMBL/GenBank/DDBJ databases">
        <authorList>
            <consortium name="Pathogen Informatics"/>
        </authorList>
    </citation>
    <scope>NUCLEOTIDE SEQUENCE [LARGE SCALE GENOMIC DNA]</scope>
</reference>
<comment type="function">
    <text evidence="6">Aminocarboxypropyltransferase that catalyzes the aminocarboxypropyl transfer on pseudouridine in 18S rRNA. It constitutes the last step in biosynthesis of the hypermodified N1-methyl-N3-(3-amino-3-carboxypropyl) pseudouridine (m1acp3-Psi).</text>
</comment>
<protein>
    <recommendedName>
        <fullName evidence="6">18S rRNA aminocarboxypropyltransferase</fullName>
        <ecNumber evidence="6">2.5.1.157</ecNumber>
    </recommendedName>
</protein>
<evidence type="ECO:0000259" key="8">
    <source>
        <dbReference type="Pfam" id="PF04034"/>
    </source>
</evidence>
<comment type="catalytic activity">
    <reaction evidence="6">
        <text>an N(1)-methylpseudouridine in rRNA + S-adenosyl-L-methionine = N(1)-methyl-N(3)-[(3S)-3-amino-3-carboxypropyl]pseudouridine in rRNA + S-methyl-5'-thioadenosine + H(+)</text>
        <dbReference type="Rhea" id="RHEA:63296"/>
        <dbReference type="Rhea" id="RHEA-COMP:11634"/>
        <dbReference type="Rhea" id="RHEA-COMP:16310"/>
        <dbReference type="ChEBI" id="CHEBI:15378"/>
        <dbReference type="ChEBI" id="CHEBI:17509"/>
        <dbReference type="ChEBI" id="CHEBI:59789"/>
        <dbReference type="ChEBI" id="CHEBI:74890"/>
        <dbReference type="ChEBI" id="CHEBI:146234"/>
        <dbReference type="EC" id="2.5.1.157"/>
    </reaction>
</comment>
<evidence type="ECO:0000256" key="7">
    <source>
        <dbReference type="SAM" id="MobiDB-lite"/>
    </source>
</evidence>
<dbReference type="GO" id="GO:0030490">
    <property type="term" value="P:maturation of SSU-rRNA"/>
    <property type="evidence" value="ECO:0007669"/>
    <property type="project" value="TreeGrafter"/>
</dbReference>
<dbReference type="HAMAP" id="MF_01116">
    <property type="entry name" value="TSR3"/>
    <property type="match status" value="1"/>
</dbReference>
<dbReference type="Pfam" id="PF04068">
    <property type="entry name" value="Fer4_RLI"/>
    <property type="match status" value="1"/>
</dbReference>
<dbReference type="EC" id="2.5.1.157" evidence="6"/>
<name>A0A183DUU0_9BILA</name>
<dbReference type="EMBL" id="UYRT01079346">
    <property type="protein sequence ID" value="VDN20527.1"/>
    <property type="molecule type" value="Genomic_DNA"/>
</dbReference>
<dbReference type="AlphaFoldDB" id="A0A183DUU0"/>
<dbReference type="NCBIfam" id="NF002621">
    <property type="entry name" value="PRK02287.1"/>
    <property type="match status" value="1"/>
</dbReference>
<reference evidence="12" key="1">
    <citation type="submission" date="2016-06" db="UniProtKB">
        <authorList>
            <consortium name="WormBaseParasite"/>
        </authorList>
    </citation>
    <scope>IDENTIFICATION</scope>
</reference>
<dbReference type="PANTHER" id="PTHR20426">
    <property type="entry name" value="RIBOSOME BIOGENESIS PROTEIN TSR3 HOMOLOG"/>
    <property type="match status" value="1"/>
</dbReference>
<organism evidence="12">
    <name type="scientific">Gongylonema pulchrum</name>
    <dbReference type="NCBI Taxonomy" id="637853"/>
    <lineage>
        <taxon>Eukaryota</taxon>
        <taxon>Metazoa</taxon>
        <taxon>Ecdysozoa</taxon>
        <taxon>Nematoda</taxon>
        <taxon>Chromadorea</taxon>
        <taxon>Rhabditida</taxon>
        <taxon>Spirurina</taxon>
        <taxon>Spiruromorpha</taxon>
        <taxon>Spiruroidea</taxon>
        <taxon>Gongylonematidae</taxon>
        <taxon>Gongylonema</taxon>
    </lineage>
</organism>
<dbReference type="Proteomes" id="UP000271098">
    <property type="component" value="Unassembled WGS sequence"/>
</dbReference>
<keyword evidence="3 6" id="KW-0698">rRNA processing</keyword>
<dbReference type="GO" id="GO:0000455">
    <property type="term" value="P:enzyme-directed rRNA pseudouridine synthesis"/>
    <property type="evidence" value="ECO:0007669"/>
    <property type="project" value="UniProtKB-UniRule"/>
</dbReference>
<evidence type="ECO:0000256" key="3">
    <source>
        <dbReference type="ARBA" id="ARBA00022552"/>
    </source>
</evidence>
<dbReference type="InterPro" id="IPR022968">
    <property type="entry name" value="Tsr3-like"/>
</dbReference>
<evidence type="ECO:0000256" key="2">
    <source>
        <dbReference type="ARBA" id="ARBA00022517"/>
    </source>
</evidence>
<keyword evidence="4 6" id="KW-0808">Transferase</keyword>
<evidence type="ECO:0000313" key="10">
    <source>
        <dbReference type="EMBL" id="VDN20527.1"/>
    </source>
</evidence>
<dbReference type="WBParaSite" id="GPUH_0001249501-mRNA-1">
    <property type="protein sequence ID" value="GPUH_0001249501-mRNA-1"/>
    <property type="gene ID" value="GPUH_0001249501"/>
</dbReference>